<sequence>MPNSIGFADPIEAHWSGVGSVPVPGGLGELDADICQKSVNLVRHGFEHVLEELSSSAPVGLFNELGHSELAGAVDTDE</sequence>
<gene>
    <name evidence="1" type="ORF">SAMN05216236_11576</name>
</gene>
<dbReference type="AlphaFoldDB" id="A0A1I7CAD2"/>
<organism evidence="1 2">
    <name type="scientific">Sedimentitalea nanhaiensis</name>
    <dbReference type="NCBI Taxonomy" id="999627"/>
    <lineage>
        <taxon>Bacteria</taxon>
        <taxon>Pseudomonadati</taxon>
        <taxon>Pseudomonadota</taxon>
        <taxon>Alphaproteobacteria</taxon>
        <taxon>Rhodobacterales</taxon>
        <taxon>Paracoccaceae</taxon>
        <taxon>Sedimentitalea</taxon>
    </lineage>
</organism>
<name>A0A1I7CAD2_9RHOB</name>
<evidence type="ECO:0000313" key="2">
    <source>
        <dbReference type="Proteomes" id="UP000182466"/>
    </source>
</evidence>
<accession>A0A1I7CAD2</accession>
<dbReference type="Proteomes" id="UP000182466">
    <property type="component" value="Unassembled WGS sequence"/>
</dbReference>
<keyword evidence="2" id="KW-1185">Reference proteome</keyword>
<proteinExistence type="predicted"/>
<reference evidence="1 2" key="1">
    <citation type="submission" date="2016-10" db="EMBL/GenBank/DDBJ databases">
        <authorList>
            <person name="de Groot N.N."/>
        </authorList>
    </citation>
    <scope>NUCLEOTIDE SEQUENCE [LARGE SCALE GENOMIC DNA]</scope>
    <source>
        <strain evidence="1 2">CGMCC 1.10959</strain>
    </source>
</reference>
<dbReference type="EMBL" id="FPAW01000015">
    <property type="protein sequence ID" value="SFT96348.1"/>
    <property type="molecule type" value="Genomic_DNA"/>
</dbReference>
<evidence type="ECO:0000313" key="1">
    <source>
        <dbReference type="EMBL" id="SFT96348.1"/>
    </source>
</evidence>
<protein>
    <submittedName>
        <fullName evidence="1">Uncharacterized protein</fullName>
    </submittedName>
</protein>